<dbReference type="Proteomes" id="UP001596408">
    <property type="component" value="Unassembled WGS sequence"/>
</dbReference>
<feature type="region of interest" description="Disordered" evidence="1">
    <location>
        <begin position="84"/>
        <end position="104"/>
    </location>
</feature>
<evidence type="ECO:0000313" key="3">
    <source>
        <dbReference type="EMBL" id="MFC6826260.1"/>
    </source>
</evidence>
<keyword evidence="2" id="KW-0472">Membrane</keyword>
<dbReference type="EMBL" id="JBHSXH010000015">
    <property type="protein sequence ID" value="MFC6826260.1"/>
    <property type="molecule type" value="Genomic_DNA"/>
</dbReference>
<dbReference type="RefSeq" id="WP_379697590.1">
    <property type="nucleotide sequence ID" value="NZ_JBHSXH010000015.1"/>
</dbReference>
<comment type="caution">
    <text evidence="3">The sequence shown here is derived from an EMBL/GenBank/DDBJ whole genome shotgun (WGS) entry which is preliminary data.</text>
</comment>
<sequence>MIWQDLIFLAGSVFSLFVLVPALRDATTNIPLGTSVPSATIGIVYGTTFFTLGMTMSAAGSILTGLMWSVIAILRSPHPFDDVIGSDDHSHGKQATHSAPQNAD</sequence>
<reference evidence="3 4" key="1">
    <citation type="journal article" date="2019" name="Int. J. Syst. Evol. Microbiol.">
        <title>The Global Catalogue of Microorganisms (GCM) 10K type strain sequencing project: providing services to taxonomists for standard genome sequencing and annotation.</title>
        <authorList>
            <consortium name="The Broad Institute Genomics Platform"/>
            <consortium name="The Broad Institute Genome Sequencing Center for Infectious Disease"/>
            <person name="Wu L."/>
            <person name="Ma J."/>
        </authorList>
    </citation>
    <scope>NUCLEOTIDE SEQUENCE [LARGE SCALE GENOMIC DNA]</scope>
    <source>
        <strain evidence="3 4">YIM 94188</strain>
    </source>
</reference>
<accession>A0ABD5U0M5</accession>
<evidence type="ECO:0000313" key="4">
    <source>
        <dbReference type="Proteomes" id="UP001596408"/>
    </source>
</evidence>
<feature type="transmembrane region" description="Helical" evidence="2">
    <location>
        <begin position="48"/>
        <end position="74"/>
    </location>
</feature>
<dbReference type="AlphaFoldDB" id="A0ABD5U0M5"/>
<keyword evidence="2" id="KW-1133">Transmembrane helix</keyword>
<keyword evidence="2" id="KW-0812">Transmembrane</keyword>
<feature type="compositionally biased region" description="Polar residues" evidence="1">
    <location>
        <begin position="93"/>
        <end position="104"/>
    </location>
</feature>
<name>A0ABD5U0M5_9EURY</name>
<organism evidence="3 4">
    <name type="scientific">Halopelagius fulvigenes</name>
    <dbReference type="NCBI Taxonomy" id="1198324"/>
    <lineage>
        <taxon>Archaea</taxon>
        <taxon>Methanobacteriati</taxon>
        <taxon>Methanobacteriota</taxon>
        <taxon>Stenosarchaea group</taxon>
        <taxon>Halobacteria</taxon>
        <taxon>Halobacteriales</taxon>
        <taxon>Haloferacaceae</taxon>
    </lineage>
</organism>
<evidence type="ECO:0000256" key="2">
    <source>
        <dbReference type="SAM" id="Phobius"/>
    </source>
</evidence>
<gene>
    <name evidence="3" type="ORF">ACFQEV_14855</name>
</gene>
<proteinExistence type="predicted"/>
<protein>
    <submittedName>
        <fullName evidence="3">Uncharacterized protein</fullName>
    </submittedName>
</protein>
<evidence type="ECO:0000256" key="1">
    <source>
        <dbReference type="SAM" id="MobiDB-lite"/>
    </source>
</evidence>
<keyword evidence="4" id="KW-1185">Reference proteome</keyword>